<evidence type="ECO:0000256" key="2">
    <source>
        <dbReference type="ARBA" id="ARBA00022729"/>
    </source>
</evidence>
<dbReference type="CDD" id="cd06911">
    <property type="entry name" value="VirB9_CagX_TrbG"/>
    <property type="match status" value="1"/>
</dbReference>
<evidence type="ECO:0000313" key="4">
    <source>
        <dbReference type="EMBL" id="MBU3826565.1"/>
    </source>
</evidence>
<dbReference type="Pfam" id="PF03524">
    <property type="entry name" value="CagX"/>
    <property type="match status" value="1"/>
</dbReference>
<dbReference type="NCBIfam" id="TIGR02775">
    <property type="entry name" value="TrbG_Ti"/>
    <property type="match status" value="1"/>
</dbReference>
<dbReference type="InterPro" id="IPR014142">
    <property type="entry name" value="TrbG_Ti"/>
</dbReference>
<protein>
    <submittedName>
        <fullName evidence="4">P-type conjugative transfer protein TrbG</fullName>
    </submittedName>
</protein>
<evidence type="ECO:0000313" key="5">
    <source>
        <dbReference type="Proteomes" id="UP000824150"/>
    </source>
</evidence>
<dbReference type="InterPro" id="IPR033645">
    <property type="entry name" value="VirB9/CagX/TrbG_C"/>
</dbReference>
<reference evidence="4" key="1">
    <citation type="journal article" date="2021" name="PeerJ">
        <title>Extensive microbial diversity within the chicken gut microbiome revealed by metagenomics and culture.</title>
        <authorList>
            <person name="Gilroy R."/>
            <person name="Ravi A."/>
            <person name="Getino M."/>
            <person name="Pursley I."/>
            <person name="Horton D.L."/>
            <person name="Alikhan N.F."/>
            <person name="Baker D."/>
            <person name="Gharbi K."/>
            <person name="Hall N."/>
            <person name="Watson M."/>
            <person name="Adriaenssens E.M."/>
            <person name="Foster-Nyarko E."/>
            <person name="Jarju S."/>
            <person name="Secka A."/>
            <person name="Antonio M."/>
            <person name="Oren A."/>
            <person name="Chaudhuri R.R."/>
            <person name="La Ragione R."/>
            <person name="Hildebrand F."/>
            <person name="Pallen M.J."/>
        </authorList>
    </citation>
    <scope>NUCLEOTIDE SEQUENCE</scope>
    <source>
        <strain evidence="4">687</strain>
    </source>
</reference>
<feature type="signal peptide" evidence="3">
    <location>
        <begin position="1"/>
        <end position="23"/>
    </location>
</feature>
<keyword evidence="2 3" id="KW-0732">Signal</keyword>
<sequence length="302" mass="33336">MTNKLSVSISCAALLILSSGVQADSAYEVYAQQSNQDYLTEDNYATLDALAQRAQWGMAGQGMAGAVQRPGEVVFAYGSSRPQVLCQVLELTDVAFEPGEVIQTVQIGDSARWSVQSALSGTNFTAQQHLIIKPYDSGLRTSLVVTTDKRTYHLALKSSLEGFMPMVRFTYPEDEMVKLNQKMQQQEDYVKRHTIAGTSVTLDKLNFNYHLEGDDAIKPERVYNDGQKTIIELPQKVFSSGQLPALLCVSQSGGFFSADKLSTVNYRLQGRRFVLDGVPEKLRLLSGAEDGLRCDITLQEQA</sequence>
<dbReference type="InterPro" id="IPR010258">
    <property type="entry name" value="Conjugal_tfr_TrbG/VirB9/CagX"/>
</dbReference>
<reference evidence="4" key="2">
    <citation type="submission" date="2021-04" db="EMBL/GenBank/DDBJ databases">
        <authorList>
            <person name="Gilroy R."/>
        </authorList>
    </citation>
    <scope>NUCLEOTIDE SEQUENCE</scope>
    <source>
        <strain evidence="4">687</strain>
    </source>
</reference>
<comment type="similarity">
    <text evidence="1">Belongs to the TrbG/VirB9 family.</text>
</comment>
<proteinExistence type="inferred from homology"/>
<evidence type="ECO:0000256" key="3">
    <source>
        <dbReference type="SAM" id="SignalP"/>
    </source>
</evidence>
<evidence type="ECO:0000256" key="1">
    <source>
        <dbReference type="ARBA" id="ARBA00006135"/>
    </source>
</evidence>
<dbReference type="Gene3D" id="2.60.40.2500">
    <property type="match status" value="1"/>
</dbReference>
<feature type="chain" id="PRO_5038964522" evidence="3">
    <location>
        <begin position="24"/>
        <end position="302"/>
    </location>
</feature>
<gene>
    <name evidence="4" type="primary">trbG</name>
    <name evidence="4" type="ORF">IAA31_03645</name>
</gene>
<dbReference type="InterPro" id="IPR038161">
    <property type="entry name" value="VirB9/CagX/TrbG_C_sf"/>
</dbReference>
<dbReference type="EMBL" id="JAHLFG010000038">
    <property type="protein sequence ID" value="MBU3826565.1"/>
    <property type="molecule type" value="Genomic_DNA"/>
</dbReference>
<accession>A0A9E2NS45</accession>
<dbReference type="Proteomes" id="UP000824150">
    <property type="component" value="Unassembled WGS sequence"/>
</dbReference>
<organism evidence="4 5">
    <name type="scientific">Candidatus Anaerobiospirillum merdipullorum</name>
    <dbReference type="NCBI Taxonomy" id="2838450"/>
    <lineage>
        <taxon>Bacteria</taxon>
        <taxon>Pseudomonadati</taxon>
        <taxon>Pseudomonadota</taxon>
        <taxon>Gammaproteobacteria</taxon>
        <taxon>Aeromonadales</taxon>
        <taxon>Succinivibrionaceae</taxon>
        <taxon>Anaerobiospirillum</taxon>
    </lineage>
</organism>
<dbReference type="AlphaFoldDB" id="A0A9E2NS45"/>
<name>A0A9E2NS45_9GAMM</name>
<comment type="caution">
    <text evidence="4">The sequence shown here is derived from an EMBL/GenBank/DDBJ whole genome shotgun (WGS) entry which is preliminary data.</text>
</comment>